<keyword evidence="2 3" id="KW-0802">TPR repeat</keyword>
<dbReference type="Pfam" id="PF13432">
    <property type="entry name" value="TPR_16"/>
    <property type="match status" value="2"/>
</dbReference>
<evidence type="ECO:0000313" key="5">
    <source>
        <dbReference type="EMBL" id="USQ96110.1"/>
    </source>
</evidence>
<dbReference type="InterPro" id="IPR050498">
    <property type="entry name" value="Ycf3"/>
</dbReference>
<evidence type="ECO:0000256" key="1">
    <source>
        <dbReference type="ARBA" id="ARBA00022737"/>
    </source>
</evidence>
<name>A0ABY4ZTW6_9CAUL</name>
<evidence type="ECO:0000313" key="6">
    <source>
        <dbReference type="Proteomes" id="UP001057520"/>
    </source>
</evidence>
<feature type="repeat" description="TPR" evidence="3">
    <location>
        <begin position="116"/>
        <end position="149"/>
    </location>
</feature>
<dbReference type="InterPro" id="IPR011990">
    <property type="entry name" value="TPR-like_helical_dom_sf"/>
</dbReference>
<keyword evidence="4" id="KW-0732">Signal</keyword>
<dbReference type="Gene3D" id="1.25.40.10">
    <property type="entry name" value="Tetratricopeptide repeat domain"/>
    <property type="match status" value="3"/>
</dbReference>
<feature type="chain" id="PRO_5046643352" evidence="4">
    <location>
        <begin position="29"/>
        <end position="395"/>
    </location>
</feature>
<dbReference type="Proteomes" id="UP001057520">
    <property type="component" value="Chromosome"/>
</dbReference>
<protein>
    <submittedName>
        <fullName evidence="5">Tetratricopeptide repeat protein</fullName>
    </submittedName>
</protein>
<dbReference type="PANTHER" id="PTHR44858:SF1">
    <property type="entry name" value="UDP-N-ACETYLGLUCOSAMINE--PEPTIDE N-ACETYLGLUCOSAMINYLTRANSFERASE SPINDLY-RELATED"/>
    <property type="match status" value="1"/>
</dbReference>
<feature type="signal peptide" evidence="4">
    <location>
        <begin position="1"/>
        <end position="28"/>
    </location>
</feature>
<evidence type="ECO:0000256" key="3">
    <source>
        <dbReference type="PROSITE-ProRule" id="PRU00339"/>
    </source>
</evidence>
<dbReference type="PROSITE" id="PS50005">
    <property type="entry name" value="TPR"/>
    <property type="match status" value="1"/>
</dbReference>
<proteinExistence type="predicted"/>
<keyword evidence="1" id="KW-0677">Repeat</keyword>
<gene>
    <name evidence="5" type="ORF">MZV50_00425</name>
</gene>
<sequence length="395" mass="42004">MHASVAKGPQTSILVACVLMVGGTAAFAQSTPAPTNLESASSEGSRYSVLSDALWAMGSDAVPEPVETARAAVAAQPNSAEAHLRLGLAISLETPRAVELVRREYEEALRLEPANPRAYALMGEFYSHEGDAEGVERTYQAWLALTPNDPKARVSHAVALARLERLPEADAELERSLALGPTPAAYMVKAMRGGSPDDVLANVDKALAAGGDAARIYHWRARTRWQWGQTDLALADVAKGLEYAPNSFRLRQLRGEINGGAGRYGLAIAEFDALVALQPGRPDLLNDRCWTRAKAGVELLKAKADCDAVVAGDPDRPEGLDSRGLVKLRLGDLAGAIADYDAALAQDPEMATSLFGRGVAKSWKGDKAGAEIDLDKARAVDPEVEKQFANFGVAP</sequence>
<accession>A0ABY4ZTW6</accession>
<organism evidence="5 6">
    <name type="scientific">Caulobacter segnis</name>
    <dbReference type="NCBI Taxonomy" id="88688"/>
    <lineage>
        <taxon>Bacteria</taxon>
        <taxon>Pseudomonadati</taxon>
        <taxon>Pseudomonadota</taxon>
        <taxon>Alphaproteobacteria</taxon>
        <taxon>Caulobacterales</taxon>
        <taxon>Caulobacteraceae</taxon>
        <taxon>Caulobacter</taxon>
    </lineage>
</organism>
<evidence type="ECO:0000256" key="4">
    <source>
        <dbReference type="SAM" id="SignalP"/>
    </source>
</evidence>
<dbReference type="SUPFAM" id="SSF48452">
    <property type="entry name" value="TPR-like"/>
    <property type="match status" value="2"/>
</dbReference>
<dbReference type="SMART" id="SM00028">
    <property type="entry name" value="TPR"/>
    <property type="match status" value="6"/>
</dbReference>
<evidence type="ECO:0000256" key="2">
    <source>
        <dbReference type="ARBA" id="ARBA00022803"/>
    </source>
</evidence>
<keyword evidence="6" id="KW-1185">Reference proteome</keyword>
<dbReference type="PANTHER" id="PTHR44858">
    <property type="entry name" value="TETRATRICOPEPTIDE REPEAT PROTEIN 6"/>
    <property type="match status" value="1"/>
</dbReference>
<dbReference type="InterPro" id="IPR019734">
    <property type="entry name" value="TPR_rpt"/>
</dbReference>
<reference evidence="5 6" key="1">
    <citation type="submission" date="2022-04" db="EMBL/GenBank/DDBJ databases">
        <title>Genome sequence of soybean root-associated Caulobacter segnis RL271.</title>
        <authorList>
            <person name="Longley R."/>
            <person name="Bonito G."/>
            <person name="Trigodet F."/>
            <person name="Crosson S."/>
            <person name="Fiebig A."/>
        </authorList>
    </citation>
    <scope>NUCLEOTIDE SEQUENCE [LARGE SCALE GENOMIC DNA]</scope>
    <source>
        <strain evidence="5 6">RL271</strain>
    </source>
</reference>
<dbReference type="EMBL" id="CP096040">
    <property type="protein sequence ID" value="USQ96110.1"/>
    <property type="molecule type" value="Genomic_DNA"/>
</dbReference>